<evidence type="ECO:0000259" key="1">
    <source>
        <dbReference type="SMART" id="SM00670"/>
    </source>
</evidence>
<dbReference type="SUPFAM" id="SSF88723">
    <property type="entry name" value="PIN domain-like"/>
    <property type="match status" value="1"/>
</dbReference>
<feature type="domain" description="PIN" evidence="1">
    <location>
        <begin position="4"/>
        <end position="120"/>
    </location>
</feature>
<dbReference type="InterPro" id="IPR002716">
    <property type="entry name" value="PIN_dom"/>
</dbReference>
<reference evidence="2 3" key="1">
    <citation type="submission" date="2011-09" db="EMBL/GenBank/DDBJ databases">
        <title>The draft genome of Methanotorris formicicus Mc-S-70.</title>
        <authorList>
            <consortium name="US DOE Joint Genome Institute (JGI-PGF)"/>
            <person name="Lucas S."/>
            <person name="Han J."/>
            <person name="Lapidus A."/>
            <person name="Cheng J.-F."/>
            <person name="Goodwin L."/>
            <person name="Pitluck S."/>
            <person name="Peters L."/>
            <person name="Land M.L."/>
            <person name="Hauser L."/>
            <person name="Sieprawska-Lupa M."/>
            <person name="Takai K."/>
            <person name="Miyazaki J."/>
            <person name="Whitman W."/>
            <person name="Woyke T.J."/>
        </authorList>
    </citation>
    <scope>NUCLEOTIDE SEQUENCE [LARGE SCALE GENOMIC DNA]</scope>
    <source>
        <strain evidence="2 3">Mc-S-70</strain>
    </source>
</reference>
<dbReference type="Pfam" id="PF01850">
    <property type="entry name" value="PIN"/>
    <property type="match status" value="1"/>
</dbReference>
<proteinExistence type="predicted"/>
<dbReference type="STRING" id="647171.MetfoDRAFT_0227"/>
<comment type="caution">
    <text evidence="2">The sequence shown here is derived from an EMBL/GenBank/DDBJ whole genome shotgun (WGS) entry which is preliminary data.</text>
</comment>
<accession>H1KWQ4</accession>
<dbReference type="PANTHER" id="PTHR39677:SF4">
    <property type="entry name" value="RIBONUCLEASE VAPC6"/>
    <property type="match status" value="1"/>
</dbReference>
<dbReference type="SMART" id="SM00670">
    <property type="entry name" value="PINc"/>
    <property type="match status" value="1"/>
</dbReference>
<keyword evidence="3" id="KW-1185">Reference proteome</keyword>
<evidence type="ECO:0000313" key="2">
    <source>
        <dbReference type="EMBL" id="EHP89169.1"/>
    </source>
</evidence>
<dbReference type="Gene3D" id="3.40.50.1010">
    <property type="entry name" value="5'-nuclease"/>
    <property type="match status" value="1"/>
</dbReference>
<dbReference type="InterPro" id="IPR029060">
    <property type="entry name" value="PIN-like_dom_sf"/>
</dbReference>
<evidence type="ECO:0000313" key="3">
    <source>
        <dbReference type="Proteomes" id="UP000003706"/>
    </source>
</evidence>
<dbReference type="PANTHER" id="PTHR39677">
    <property type="entry name" value="RIBONUCLEASE VAPC6"/>
    <property type="match status" value="1"/>
</dbReference>
<dbReference type="EMBL" id="AGJL01000003">
    <property type="protein sequence ID" value="EHP89169.1"/>
    <property type="molecule type" value="Genomic_DNA"/>
</dbReference>
<sequence>MESNRIFFDSNVLIYHLCGKEKARDLIEKVENDEIIGFINPIVISEVLFFYIRANTKKKPYDIKKKPEILKSLDFDNVFELFSIFRILDLNGEIVKISKEIIKNYGLLPNDDFEKVDFLEIIK</sequence>
<dbReference type="Proteomes" id="UP000003706">
    <property type="component" value="Unassembled WGS sequence"/>
</dbReference>
<dbReference type="AlphaFoldDB" id="H1KWQ4"/>
<name>H1KWQ4_9EURY</name>
<gene>
    <name evidence="2" type="ORF">MetfoDRAFT_0227</name>
</gene>
<dbReference type="RefSeq" id="WP_007043673.1">
    <property type="nucleotide sequence ID" value="NZ_AGJL01000003.1"/>
</dbReference>
<dbReference type="PATRIC" id="fig|647171.4.peg.224"/>
<protein>
    <submittedName>
        <fullName evidence="2">PilT protein domain protein</fullName>
    </submittedName>
</protein>
<organism evidence="2 3">
    <name type="scientific">Methanotorris formicicus Mc-S-70</name>
    <dbReference type="NCBI Taxonomy" id="647171"/>
    <lineage>
        <taxon>Archaea</taxon>
        <taxon>Methanobacteriati</taxon>
        <taxon>Methanobacteriota</taxon>
        <taxon>Methanomada group</taxon>
        <taxon>Methanococci</taxon>
        <taxon>Methanococcales</taxon>
        <taxon>Methanocaldococcaceae</taxon>
        <taxon>Methanotorris</taxon>
    </lineage>
</organism>